<evidence type="ECO:0000313" key="5">
    <source>
        <dbReference type="Proteomes" id="UP000050482"/>
    </source>
</evidence>
<dbReference type="InterPro" id="IPR025877">
    <property type="entry name" value="MobA-like_NTP_Trfase"/>
</dbReference>
<evidence type="ECO:0000313" key="4">
    <source>
        <dbReference type="EMBL" id="KPV45009.1"/>
    </source>
</evidence>
<evidence type="ECO:0000256" key="2">
    <source>
        <dbReference type="SAM" id="MobiDB-lite"/>
    </source>
</evidence>
<dbReference type="OrthoDB" id="9788394at2"/>
<reference evidence="4 5" key="1">
    <citation type="submission" date="2015-09" db="EMBL/GenBank/DDBJ databases">
        <title>Draft genome sequence of Alicyclobacillus ferrooxydans DSM 22381.</title>
        <authorList>
            <person name="Hemp J."/>
        </authorList>
    </citation>
    <scope>NUCLEOTIDE SEQUENCE [LARGE SCALE GENOMIC DNA]</scope>
    <source>
        <strain evidence="4 5">TC-34</strain>
    </source>
</reference>
<protein>
    <recommendedName>
        <fullName evidence="3">MobA-like NTP transferase domain-containing protein</fullName>
    </recommendedName>
</protein>
<organism evidence="4 5">
    <name type="scientific">Alicyclobacillus ferrooxydans</name>
    <dbReference type="NCBI Taxonomy" id="471514"/>
    <lineage>
        <taxon>Bacteria</taxon>
        <taxon>Bacillati</taxon>
        <taxon>Bacillota</taxon>
        <taxon>Bacilli</taxon>
        <taxon>Bacillales</taxon>
        <taxon>Alicyclobacillaceae</taxon>
        <taxon>Alicyclobacillus</taxon>
    </lineage>
</organism>
<dbReference type="PATRIC" id="fig|471514.4.peg.2725"/>
<feature type="region of interest" description="Disordered" evidence="2">
    <location>
        <begin position="266"/>
        <end position="296"/>
    </location>
</feature>
<dbReference type="STRING" id="471514.AN477_04405"/>
<dbReference type="PANTHER" id="PTHR19136">
    <property type="entry name" value="MOLYBDENUM COFACTOR GUANYLYLTRANSFERASE"/>
    <property type="match status" value="1"/>
</dbReference>
<dbReference type="RefSeq" id="WP_054967965.1">
    <property type="nucleotide sequence ID" value="NZ_LJCO01000017.1"/>
</dbReference>
<proteinExistence type="predicted"/>
<dbReference type="Gene3D" id="3.90.550.10">
    <property type="entry name" value="Spore Coat Polysaccharide Biosynthesis Protein SpsA, Chain A"/>
    <property type="match status" value="1"/>
</dbReference>
<dbReference type="EMBL" id="LJCO01000017">
    <property type="protein sequence ID" value="KPV45009.1"/>
    <property type="molecule type" value="Genomic_DNA"/>
</dbReference>
<dbReference type="GO" id="GO:0016779">
    <property type="term" value="F:nucleotidyltransferase activity"/>
    <property type="evidence" value="ECO:0007669"/>
    <property type="project" value="TreeGrafter"/>
</dbReference>
<dbReference type="AlphaFoldDB" id="A0A0P9F0Y8"/>
<dbReference type="InterPro" id="IPR029044">
    <property type="entry name" value="Nucleotide-diphossugar_trans"/>
</dbReference>
<dbReference type="SUPFAM" id="SSF53448">
    <property type="entry name" value="Nucleotide-diphospho-sugar transferases"/>
    <property type="match status" value="1"/>
</dbReference>
<dbReference type="Proteomes" id="UP000050482">
    <property type="component" value="Unassembled WGS sequence"/>
</dbReference>
<keyword evidence="5" id="KW-1185">Reference proteome</keyword>
<dbReference type="PANTHER" id="PTHR19136:SF81">
    <property type="entry name" value="MOLYBDENUM COFACTOR GUANYLYLTRANSFERASE"/>
    <property type="match status" value="1"/>
</dbReference>
<dbReference type="Pfam" id="PF12804">
    <property type="entry name" value="NTP_transf_3"/>
    <property type="match status" value="1"/>
</dbReference>
<comment type="caution">
    <text evidence="4">The sequence shown here is derived from an EMBL/GenBank/DDBJ whole genome shotgun (WGS) entry which is preliminary data.</text>
</comment>
<sequence>MSFSSERFTGDRGPLGHSIAFVLAGGQSRRMGRDKLTLAVSKHRDEVHLTGRDDVLLTGRNQVHPTARDEVHLTGQPETILEHVVKVVRAVADVVWILTPPEHALAANDFEQGSDLRSLADDEFYQGPLAAIARAWPRAVDAIADDMLQAESRADSVDCVFVVAGDLPGIEPDVLRACRDRLRSEAPSVDAVLTEREGMLQPLLGCYRARAGQAFAAAFSNGDKRLFQAVQALRVETVSSDVQGWSKWATRPVHTPEDYAEWLNEADRREESARSGKEPLKSGEKPLKFGCDRFQG</sequence>
<keyword evidence="1" id="KW-0808">Transferase</keyword>
<name>A0A0P9F0Y8_9BACL</name>
<feature type="domain" description="MobA-like NTP transferase" evidence="3">
    <location>
        <begin position="76"/>
        <end position="228"/>
    </location>
</feature>
<evidence type="ECO:0000256" key="1">
    <source>
        <dbReference type="ARBA" id="ARBA00022679"/>
    </source>
</evidence>
<accession>A0A0P9F0Y8</accession>
<gene>
    <name evidence="4" type="ORF">AN477_04405</name>
</gene>
<evidence type="ECO:0000259" key="3">
    <source>
        <dbReference type="Pfam" id="PF12804"/>
    </source>
</evidence>